<evidence type="ECO:0000259" key="8">
    <source>
        <dbReference type="PROSITE" id="PS50011"/>
    </source>
</evidence>
<dbReference type="Pfam" id="PF00069">
    <property type="entry name" value="Pkinase"/>
    <property type="match status" value="1"/>
</dbReference>
<dbReference type="Proteomes" id="UP000326179">
    <property type="component" value="Chromosome"/>
</dbReference>
<feature type="binding site" evidence="7">
    <location>
        <position position="104"/>
    </location>
    <ligand>
        <name>ATP</name>
        <dbReference type="ChEBI" id="CHEBI:30616"/>
    </ligand>
</feature>
<evidence type="ECO:0000256" key="7">
    <source>
        <dbReference type="PROSITE-ProRule" id="PRU10141"/>
    </source>
</evidence>
<evidence type="ECO:0000256" key="1">
    <source>
        <dbReference type="ARBA" id="ARBA00012513"/>
    </source>
</evidence>
<protein>
    <recommendedName>
        <fullName evidence="1">non-specific serine/threonine protein kinase</fullName>
        <ecNumber evidence="1">2.7.11.1</ecNumber>
    </recommendedName>
</protein>
<keyword evidence="6 7" id="KW-0067">ATP-binding</keyword>
<keyword evidence="5 9" id="KW-0418">Kinase</keyword>
<dbReference type="InterPro" id="IPR000719">
    <property type="entry name" value="Prot_kinase_dom"/>
</dbReference>
<keyword evidence="2" id="KW-0723">Serine/threonine-protein kinase</keyword>
<evidence type="ECO:0000256" key="2">
    <source>
        <dbReference type="ARBA" id="ARBA00022527"/>
    </source>
</evidence>
<dbReference type="CDD" id="cd14014">
    <property type="entry name" value="STKc_PknB_like"/>
    <property type="match status" value="1"/>
</dbReference>
<keyword evidence="4 7" id="KW-0547">Nucleotide-binding</keyword>
<sequence>MGGVSEVAGLLGISRQRIATLRDKGTFPDPVAEIALGPIWDLDEVEAWIGSGLRRTTAGRPSAAEARRILGNRFTLEEPPVGSGGFADVYRATDTKTGNLVAVKVLRDVENIEEEAARRFVRELRLLSEKLSHPNVIPVITHGDCTETSEIWYAMPLARGNLHDVAGQFKDNLPAIADVMRQICAGLTYVHQAKVLHRDLKPANVLRTAEGGWAISDFGLAREAERQSEALTSTLAQGLGTYVYSAPEQWKKPKDADERADVFSLGKILQHLVTGELPLSDDDIPNGPLRPVILRATARHANRYRTPSDLLNAIEKAMEADKITWQAPSDIADILTSRLAAKDADPIAVDEFLGWAQRVDADDLLAQKEVMRVLGAMSAETIQLCWQTDSAAFIAIFANFCTTVNASTFPFEYCDVIADFARRAVRTTSDATVLRLTVQTLPELGHYHNRWHVRDVLTGILQPIRDAETALVALEGIQTAVPADVAWSINDFVQRSLHPLLREGIREIKKKAPEVLAS</sequence>
<dbReference type="PROSITE" id="PS00107">
    <property type="entry name" value="PROTEIN_KINASE_ATP"/>
    <property type="match status" value="1"/>
</dbReference>
<dbReference type="PROSITE" id="PS50011">
    <property type="entry name" value="PROTEIN_KINASE_DOM"/>
    <property type="match status" value="1"/>
</dbReference>
<dbReference type="EMBL" id="CP045643">
    <property type="protein sequence ID" value="QFZ78713.1"/>
    <property type="molecule type" value="Genomic_DNA"/>
</dbReference>
<dbReference type="EC" id="2.7.11.1" evidence="1"/>
<dbReference type="SMART" id="SM00220">
    <property type="entry name" value="S_TKc"/>
    <property type="match status" value="1"/>
</dbReference>
<dbReference type="InterPro" id="IPR011009">
    <property type="entry name" value="Kinase-like_dom_sf"/>
</dbReference>
<dbReference type="PANTHER" id="PTHR43289">
    <property type="entry name" value="MITOGEN-ACTIVATED PROTEIN KINASE KINASE KINASE 20-RELATED"/>
    <property type="match status" value="1"/>
</dbReference>
<feature type="domain" description="Protein kinase" evidence="8">
    <location>
        <begin position="75"/>
        <end position="365"/>
    </location>
</feature>
<dbReference type="GO" id="GO:0005524">
    <property type="term" value="F:ATP binding"/>
    <property type="evidence" value="ECO:0007669"/>
    <property type="project" value="UniProtKB-UniRule"/>
</dbReference>
<evidence type="ECO:0000256" key="4">
    <source>
        <dbReference type="ARBA" id="ARBA00022741"/>
    </source>
</evidence>
<reference evidence="9 10" key="1">
    <citation type="submission" date="2019-10" db="EMBL/GenBank/DDBJ databases">
        <title>A novel species.</title>
        <authorList>
            <person name="Gao J."/>
        </authorList>
    </citation>
    <scope>NUCLEOTIDE SEQUENCE [LARGE SCALE GENOMIC DNA]</scope>
    <source>
        <strain evidence="9 10">QMT-28</strain>
    </source>
</reference>
<accession>A0A5Q0LNI7</accession>
<evidence type="ECO:0000313" key="9">
    <source>
        <dbReference type="EMBL" id="QFZ78713.1"/>
    </source>
</evidence>
<evidence type="ECO:0000256" key="5">
    <source>
        <dbReference type="ARBA" id="ARBA00022777"/>
    </source>
</evidence>
<proteinExistence type="predicted"/>
<name>A0A5Q0LNI7_9ACTN</name>
<evidence type="ECO:0000256" key="3">
    <source>
        <dbReference type="ARBA" id="ARBA00022679"/>
    </source>
</evidence>
<dbReference type="InterPro" id="IPR017441">
    <property type="entry name" value="Protein_kinase_ATP_BS"/>
</dbReference>
<keyword evidence="3" id="KW-0808">Transferase</keyword>
<dbReference type="GO" id="GO:0004674">
    <property type="term" value="F:protein serine/threonine kinase activity"/>
    <property type="evidence" value="ECO:0007669"/>
    <property type="project" value="UniProtKB-KW"/>
</dbReference>
<keyword evidence="10" id="KW-1185">Reference proteome</keyword>
<dbReference type="Gene3D" id="1.10.510.10">
    <property type="entry name" value="Transferase(Phosphotransferase) domain 1"/>
    <property type="match status" value="1"/>
</dbReference>
<dbReference type="SUPFAM" id="SSF56112">
    <property type="entry name" value="Protein kinase-like (PK-like)"/>
    <property type="match status" value="1"/>
</dbReference>
<dbReference type="AlphaFoldDB" id="A0A5Q0LNI7"/>
<dbReference type="PANTHER" id="PTHR43289:SF6">
    <property type="entry name" value="SERINE_THREONINE-PROTEIN KINASE NEKL-3"/>
    <property type="match status" value="1"/>
</dbReference>
<evidence type="ECO:0000313" key="10">
    <source>
        <dbReference type="Proteomes" id="UP000326179"/>
    </source>
</evidence>
<dbReference type="KEGG" id="sfy:GFH48_12660"/>
<organism evidence="9 10">
    <name type="scientific">Streptomyces fagopyri</name>
    <dbReference type="NCBI Taxonomy" id="2662397"/>
    <lineage>
        <taxon>Bacteria</taxon>
        <taxon>Bacillati</taxon>
        <taxon>Actinomycetota</taxon>
        <taxon>Actinomycetes</taxon>
        <taxon>Kitasatosporales</taxon>
        <taxon>Streptomycetaceae</taxon>
        <taxon>Streptomyces</taxon>
    </lineage>
</organism>
<evidence type="ECO:0000256" key="6">
    <source>
        <dbReference type="ARBA" id="ARBA00022840"/>
    </source>
</evidence>
<gene>
    <name evidence="9" type="ORF">GFH48_12660</name>
</gene>